<dbReference type="Proteomes" id="UP001321861">
    <property type="component" value="Chromosome"/>
</dbReference>
<evidence type="ECO:0000256" key="1">
    <source>
        <dbReference type="ARBA" id="ARBA00022801"/>
    </source>
</evidence>
<dbReference type="PIRSF" id="PIRSF033091">
    <property type="entry name" value="Pesterase_YhaO"/>
    <property type="match status" value="1"/>
</dbReference>
<evidence type="ECO:0000313" key="3">
    <source>
        <dbReference type="EMBL" id="BDR58503.1"/>
    </source>
</evidence>
<dbReference type="EMBL" id="AP026802">
    <property type="protein sequence ID" value="BDR58503.1"/>
    <property type="molecule type" value="Genomic_DNA"/>
</dbReference>
<dbReference type="InterPro" id="IPR014576">
    <property type="entry name" value="Pesterase_YhaO"/>
</dbReference>
<name>A0AAU9DWT4_9LACO</name>
<dbReference type="AlphaFoldDB" id="A0AAU9DWT4"/>
<accession>A0AAU9DWT4</accession>
<dbReference type="InterPro" id="IPR041796">
    <property type="entry name" value="Mre11_N"/>
</dbReference>
<protein>
    <recommendedName>
        <fullName evidence="2">Calcineurin-like phosphoesterase domain-containing protein</fullName>
    </recommendedName>
</protein>
<dbReference type="InterPro" id="IPR004843">
    <property type="entry name" value="Calcineurin-like_PHP"/>
</dbReference>
<dbReference type="CDD" id="cd00840">
    <property type="entry name" value="MPP_Mre11_N"/>
    <property type="match status" value="1"/>
</dbReference>
<proteinExistence type="predicted"/>
<dbReference type="RefSeq" id="WP_317636402.1">
    <property type="nucleotide sequence ID" value="NZ_AP026802.1"/>
</dbReference>
<gene>
    <name evidence="3" type="ORF">XA3_09440</name>
</gene>
<dbReference type="InterPro" id="IPR029052">
    <property type="entry name" value="Metallo-depent_PP-like"/>
</dbReference>
<dbReference type="PANTHER" id="PTHR30337:SF7">
    <property type="entry name" value="PHOSPHOESTERASE"/>
    <property type="match status" value="1"/>
</dbReference>
<evidence type="ECO:0000313" key="4">
    <source>
        <dbReference type="Proteomes" id="UP001321861"/>
    </source>
</evidence>
<dbReference type="SUPFAM" id="SSF56300">
    <property type="entry name" value="Metallo-dependent phosphatases"/>
    <property type="match status" value="1"/>
</dbReference>
<reference evidence="3 4" key="1">
    <citation type="journal article" date="2023" name="Microbiol. Spectr.">
        <title>Symbiosis of Carpenter Bees with Uncharacterized Lactic Acid Bacteria Showing NAD Auxotrophy.</title>
        <authorList>
            <person name="Kawasaki S."/>
            <person name="Ozawa K."/>
            <person name="Mori T."/>
            <person name="Yamamoto A."/>
            <person name="Ito M."/>
            <person name="Ohkuma M."/>
            <person name="Sakamoto M."/>
            <person name="Matsutani M."/>
        </authorList>
    </citation>
    <scope>NUCLEOTIDE SEQUENCE [LARGE SCALE GENOMIC DNA]</scope>
    <source>
        <strain evidence="3 4">XA3</strain>
    </source>
</reference>
<keyword evidence="4" id="KW-1185">Reference proteome</keyword>
<feature type="domain" description="Calcineurin-like phosphoesterase" evidence="2">
    <location>
        <begin position="1"/>
        <end position="198"/>
    </location>
</feature>
<dbReference type="Pfam" id="PF00149">
    <property type="entry name" value="Metallophos"/>
    <property type="match status" value="1"/>
</dbReference>
<keyword evidence="1" id="KW-0378">Hydrolase</keyword>
<dbReference type="GO" id="GO:0016787">
    <property type="term" value="F:hydrolase activity"/>
    <property type="evidence" value="ECO:0007669"/>
    <property type="project" value="UniProtKB-KW"/>
</dbReference>
<sequence length="402" mass="46053">MKFIHTADLHLDTPFRGLQIEDTEILKKIRNSTFEAFTNIVDVAIKQEIDFMIIAGDLYDSDVQSVSAQLFLSKQFNRLKSEGITVYVILGNHDFAKSQVGNFEFPDNVFVFPSNIKSFYHTAKDGTKVELVGFSYEDRWITEDLADKYPKRHSDVDYTIGLLHGALRKGQSDNYAPFTKDELLDKGYNYWALGHIHERQVLNENPYIIYPGVPQGRSIKEDGPKGFYLVEADRHETNATFLPSAKIEWDRIKVDGRSLTSMSDVEREIELSLNELSKTVSHFVEVTIKNANNLPLTVVKSIEDDSFAGGLAPKEFEDNYTIVIKINVQITKSDVFSELDQTFWNESAEQIFSTENVEAEVLPLLKNYRFLQDLVRDPDFLSSLKNETFELINERKSENDQS</sequence>
<dbReference type="KEGG" id="xap:XA3_09440"/>
<organism evidence="3 4">
    <name type="scientific">Xylocopilactobacillus apicola</name>
    <dbReference type="NCBI Taxonomy" id="2932184"/>
    <lineage>
        <taxon>Bacteria</taxon>
        <taxon>Bacillati</taxon>
        <taxon>Bacillota</taxon>
        <taxon>Bacilli</taxon>
        <taxon>Lactobacillales</taxon>
        <taxon>Lactobacillaceae</taxon>
        <taxon>Xylocopilactobacillus</taxon>
    </lineage>
</organism>
<dbReference type="InterPro" id="IPR050535">
    <property type="entry name" value="DNA_Repair-Maintenance_Comp"/>
</dbReference>
<dbReference type="Gene3D" id="3.60.21.10">
    <property type="match status" value="1"/>
</dbReference>
<dbReference type="PANTHER" id="PTHR30337">
    <property type="entry name" value="COMPONENT OF ATP-DEPENDENT DSDNA EXONUCLEASE"/>
    <property type="match status" value="1"/>
</dbReference>
<evidence type="ECO:0000259" key="2">
    <source>
        <dbReference type="Pfam" id="PF00149"/>
    </source>
</evidence>